<dbReference type="EMBL" id="MH450114">
    <property type="protein sequence ID" value="AXH43737.1"/>
    <property type="molecule type" value="Genomic_DNA"/>
</dbReference>
<evidence type="ECO:0000313" key="1">
    <source>
        <dbReference type="EMBL" id="AXH43737.1"/>
    </source>
</evidence>
<dbReference type="Proteomes" id="UP000257880">
    <property type="component" value="Segment"/>
</dbReference>
<organism evidence="1 2">
    <name type="scientific">Arthrobacter phage Brad</name>
    <dbReference type="NCBI Taxonomy" id="2250408"/>
    <lineage>
        <taxon>Viruses</taxon>
        <taxon>Duplodnaviria</taxon>
        <taxon>Heunggongvirae</taxon>
        <taxon>Uroviricota</taxon>
        <taxon>Caudoviricetes</taxon>
        <taxon>Jasminevirus</taxon>
        <taxon>Jasminevirus adat</taxon>
    </lineage>
</organism>
<evidence type="ECO:0000313" key="2">
    <source>
        <dbReference type="Proteomes" id="UP000257880"/>
    </source>
</evidence>
<gene>
    <name evidence="1" type="primary">49</name>
    <name evidence="1" type="ORF">SEA_BRAD_49</name>
</gene>
<reference evidence="1 2" key="1">
    <citation type="submission" date="2018-06" db="EMBL/GenBank/DDBJ databases">
        <authorList>
            <person name="Ball S.L."/>
            <person name="Garlena R.A."/>
            <person name="Russell D.A."/>
            <person name="Pope W.H."/>
            <person name="Jacobs-Sera D."/>
            <person name="Hatfull G.F."/>
        </authorList>
    </citation>
    <scope>NUCLEOTIDE SEQUENCE [LARGE SCALE GENOMIC DNA]</scope>
</reference>
<proteinExistence type="predicted"/>
<accession>A0A345KL35</accession>
<sequence>MIFNQGDKVQVNLNGGTQTGTVHESYNDKTIVIDLDLAAGSNDLYRVTAYPWDVFHIEEED</sequence>
<protein>
    <submittedName>
        <fullName evidence="1">Uncharacterized protein</fullName>
    </submittedName>
</protein>
<name>A0A345KL35_9CAUD</name>